<reference evidence="9 10" key="2">
    <citation type="journal article" date="2018" name="Elife">
        <title>Firefly genomes illuminate parallel origins of bioluminescence in beetles.</title>
        <authorList>
            <person name="Fallon T.R."/>
            <person name="Lower S.E."/>
            <person name="Chang C.H."/>
            <person name="Bessho-Uehara M."/>
            <person name="Martin G.J."/>
            <person name="Bewick A.J."/>
            <person name="Behringer M."/>
            <person name="Debat H.J."/>
            <person name="Wong I."/>
            <person name="Day J.C."/>
            <person name="Suvorov A."/>
            <person name="Silva C.J."/>
            <person name="Stanger-Hall K.F."/>
            <person name="Hall D.W."/>
            <person name="Schmitz R.J."/>
            <person name="Nelson D.R."/>
            <person name="Lewis S.M."/>
            <person name="Shigenobu S."/>
            <person name="Bybee S.M."/>
            <person name="Larracuente A.M."/>
            <person name="Oba Y."/>
            <person name="Weng J.K."/>
        </authorList>
    </citation>
    <scope>NUCLEOTIDE SEQUENCE [LARGE SCALE GENOMIC DNA]</scope>
    <source>
        <strain evidence="9">1611_PpyrPB1</strain>
        <tissue evidence="9">Whole body</tissue>
    </source>
</reference>
<proteinExistence type="inferred from homology"/>
<protein>
    <recommendedName>
        <fullName evidence="6">Carboxylic ester hydrolase</fullName>
        <ecNumber evidence="6">3.1.1.-</ecNumber>
    </recommendedName>
</protein>
<keyword evidence="3 6" id="KW-0378">Hydrolase</keyword>
<dbReference type="InterPro" id="IPR019819">
    <property type="entry name" value="Carboxylesterase_B_CS"/>
</dbReference>
<evidence type="ECO:0000313" key="9">
    <source>
        <dbReference type="EMBL" id="KAB0793679.1"/>
    </source>
</evidence>
<evidence type="ECO:0000256" key="6">
    <source>
        <dbReference type="RuleBase" id="RU361235"/>
    </source>
</evidence>
<keyword evidence="6" id="KW-0732">Signal</keyword>
<evidence type="ECO:0000259" key="7">
    <source>
        <dbReference type="Pfam" id="PF00135"/>
    </source>
</evidence>
<evidence type="ECO:0000256" key="3">
    <source>
        <dbReference type="ARBA" id="ARBA00022801"/>
    </source>
</evidence>
<comment type="similarity">
    <text evidence="1 6">Belongs to the type-B carboxylesterase/lipase family.</text>
</comment>
<dbReference type="PROSITE" id="PS00122">
    <property type="entry name" value="CARBOXYLESTERASE_B_1"/>
    <property type="match status" value="1"/>
</dbReference>
<dbReference type="InterPro" id="IPR019826">
    <property type="entry name" value="Carboxylesterase_B_AS"/>
</dbReference>
<dbReference type="CDD" id="cd00312">
    <property type="entry name" value="Esterase_lipase"/>
    <property type="match status" value="1"/>
</dbReference>
<keyword evidence="4" id="KW-1015">Disulfide bond</keyword>
<dbReference type="GO" id="GO:0052689">
    <property type="term" value="F:carboxylic ester hydrolase activity"/>
    <property type="evidence" value="ECO:0007669"/>
    <property type="project" value="UniProtKB-KW"/>
</dbReference>
<evidence type="ECO:0000256" key="2">
    <source>
        <dbReference type="ARBA" id="ARBA00022487"/>
    </source>
</evidence>
<reference evidence="8" key="1">
    <citation type="journal article" date="2016" name="Sci. Rep.">
        <title>Molecular characterization of firefly nuptial gifts: a multi-omics approach sheds light on postcopulatory sexual selection.</title>
        <authorList>
            <person name="Al-Wathiqui N."/>
            <person name="Fallon T.R."/>
            <person name="South A."/>
            <person name="Weng J.K."/>
            <person name="Lewis S.M."/>
        </authorList>
    </citation>
    <scope>NUCLEOTIDE SEQUENCE</scope>
</reference>
<accession>A0A1Y1NET1</accession>
<dbReference type="InParanoid" id="A0A1Y1NET1"/>
<feature type="domain" description="Carboxylesterase type B" evidence="7">
    <location>
        <begin position="25"/>
        <end position="528"/>
    </location>
</feature>
<organism evidence="8">
    <name type="scientific">Photinus pyralis</name>
    <name type="common">Common eastern firefly</name>
    <name type="synonym">Lampyris pyralis</name>
    <dbReference type="NCBI Taxonomy" id="7054"/>
    <lineage>
        <taxon>Eukaryota</taxon>
        <taxon>Metazoa</taxon>
        <taxon>Ecdysozoa</taxon>
        <taxon>Arthropoda</taxon>
        <taxon>Hexapoda</taxon>
        <taxon>Insecta</taxon>
        <taxon>Pterygota</taxon>
        <taxon>Neoptera</taxon>
        <taxon>Endopterygota</taxon>
        <taxon>Coleoptera</taxon>
        <taxon>Polyphaga</taxon>
        <taxon>Elateriformia</taxon>
        <taxon>Elateroidea</taxon>
        <taxon>Lampyridae</taxon>
        <taxon>Lampyrinae</taxon>
        <taxon>Photinus</taxon>
    </lineage>
</organism>
<dbReference type="EC" id="3.1.1.-" evidence="6"/>
<name>A0A1Y1NET1_PHOPY</name>
<feature type="signal peptide" evidence="6">
    <location>
        <begin position="1"/>
        <end position="19"/>
    </location>
</feature>
<dbReference type="EMBL" id="GEZM01007534">
    <property type="protein sequence ID" value="JAV95105.1"/>
    <property type="molecule type" value="Transcribed_RNA"/>
</dbReference>
<evidence type="ECO:0000313" key="8">
    <source>
        <dbReference type="EMBL" id="JAV95105.1"/>
    </source>
</evidence>
<dbReference type="EMBL" id="VVIM01000009">
    <property type="protein sequence ID" value="KAB0793679.1"/>
    <property type="molecule type" value="Genomic_DNA"/>
</dbReference>
<dbReference type="Proteomes" id="UP000327044">
    <property type="component" value="Unassembled WGS sequence"/>
</dbReference>
<sequence length="563" mass="63604">MSGFTKILFTVICCTTVYQSVTLEQPVVDTPYGRVAGTYLTSYSGRRFSQFLSVPYAKPPVGELRFEEPQRIEPWQGVWQANFSTVCAQLDHLIGGSINGQEDCLYLNIYAPQTDSNDPLDVIIDIHGGGFNFGSSTSYSGPHYLMDRDVVFVTVNYRLGIFGFLSTEDEVVPGNNGMKDQVMAIQWVNDNIGYFGGNPNSITLTGLSAGGASVHLHFLSPLSKGLFKGGISLSGNALCPWVFQDHPLQRAREVGSLVGCAQESTASLVSCLKQRSVTQVLEGVRPQHAWMYNPFSPFGIVAERHGRRPFLPDHPYELLRSGKVQDLPWITSLVKHEGLYPVADFMNDDILMELERRWNELMPYIMHYSQTVPIKSQADVSQKIKDFYFHGQPLSMGSFENLIEIGSDRLFAVDAEKSLRLQASSNLSPTYYYYFTYESEKVFSFAEYFLKSDKRIGICHGDDLSFIFYNYHGLSKYTSKDEKMKNILLDIWTSFAKTGVPKVQGVEWKPVSRNAKSDIVYLDIRSPDEIQVREVSEMGHRSFWDSLGIQENENLFKSKKEEL</sequence>
<evidence type="ECO:0000256" key="4">
    <source>
        <dbReference type="ARBA" id="ARBA00023157"/>
    </source>
</evidence>
<reference evidence="9" key="3">
    <citation type="submission" date="2019-08" db="EMBL/GenBank/DDBJ databases">
        <authorList>
            <consortium name="Photinus pyralis genome working group"/>
            <person name="Fallon T.R."/>
            <person name="Sander Lower S.E."/>
            <person name="Weng J.-K."/>
        </authorList>
    </citation>
    <scope>NUCLEOTIDE SEQUENCE</scope>
    <source>
        <strain evidence="9">1611_PpyrPB1</strain>
        <tissue evidence="9">Whole body</tissue>
    </source>
</reference>
<dbReference type="SUPFAM" id="SSF53474">
    <property type="entry name" value="alpha/beta-Hydrolases"/>
    <property type="match status" value="1"/>
</dbReference>
<dbReference type="OrthoDB" id="6846267at2759"/>
<keyword evidence="5" id="KW-0325">Glycoprotein</keyword>
<dbReference type="InterPro" id="IPR002018">
    <property type="entry name" value="CarbesteraseB"/>
</dbReference>
<keyword evidence="10" id="KW-1185">Reference proteome</keyword>
<gene>
    <name evidence="9" type="ORF">PPYR_13299</name>
</gene>
<dbReference type="InterPro" id="IPR029058">
    <property type="entry name" value="AB_hydrolase_fold"/>
</dbReference>
<dbReference type="Gene3D" id="3.40.50.1820">
    <property type="entry name" value="alpha/beta hydrolase"/>
    <property type="match status" value="1"/>
</dbReference>
<dbReference type="Pfam" id="PF00135">
    <property type="entry name" value="COesterase"/>
    <property type="match status" value="1"/>
</dbReference>
<dbReference type="AlphaFoldDB" id="A0A1Y1NET1"/>
<evidence type="ECO:0000256" key="1">
    <source>
        <dbReference type="ARBA" id="ARBA00005964"/>
    </source>
</evidence>
<keyword evidence="2" id="KW-0719">Serine esterase</keyword>
<evidence type="ECO:0000256" key="5">
    <source>
        <dbReference type="ARBA" id="ARBA00023180"/>
    </source>
</evidence>
<dbReference type="PROSITE" id="PS00941">
    <property type="entry name" value="CARBOXYLESTERASE_B_2"/>
    <property type="match status" value="1"/>
</dbReference>
<feature type="chain" id="PRO_5033827525" description="Carboxylic ester hydrolase" evidence="6">
    <location>
        <begin position="20"/>
        <end position="563"/>
    </location>
</feature>
<dbReference type="PANTHER" id="PTHR43142:SF1">
    <property type="entry name" value="CARBOXYLIC ESTER HYDROLASE"/>
    <property type="match status" value="1"/>
</dbReference>
<dbReference type="PANTHER" id="PTHR43142">
    <property type="entry name" value="CARBOXYLIC ESTER HYDROLASE"/>
    <property type="match status" value="1"/>
</dbReference>
<evidence type="ECO:0000313" key="10">
    <source>
        <dbReference type="Proteomes" id="UP000327044"/>
    </source>
</evidence>